<dbReference type="Pfam" id="PF00583">
    <property type="entry name" value="Acetyltransf_1"/>
    <property type="match status" value="1"/>
</dbReference>
<dbReference type="InterPro" id="IPR016181">
    <property type="entry name" value="Acyl_CoA_acyltransferase"/>
</dbReference>
<dbReference type="CDD" id="cd04301">
    <property type="entry name" value="NAT_SF"/>
    <property type="match status" value="1"/>
</dbReference>
<sequence length="177" mass="19340">MHPIDLGQAVRPDDMTPGRTRELVACWAAVADAGGAVGFAFPPVRIGEVEAAAEEMIAGLDPEYSRLVLAATGGRLVGWLHVGRHRDPLVRHWGTVRRVQSHPEARGLGVGTALMDGVRQIARDEMGMEQLHLGARGGEGLEEFYGRLGWREIGRHPGALRFAHGDRDEVFMLLRPL</sequence>
<dbReference type="PROSITE" id="PS51186">
    <property type="entry name" value="GNAT"/>
    <property type="match status" value="1"/>
</dbReference>
<dbReference type="AlphaFoldDB" id="A0AA41Q2F0"/>
<gene>
    <name evidence="2" type="ORF">LZ495_24260</name>
</gene>
<organism evidence="2 3">
    <name type="scientific">Yinghuangia soli</name>
    <dbReference type="NCBI Taxonomy" id="2908204"/>
    <lineage>
        <taxon>Bacteria</taxon>
        <taxon>Bacillati</taxon>
        <taxon>Actinomycetota</taxon>
        <taxon>Actinomycetes</taxon>
        <taxon>Kitasatosporales</taxon>
        <taxon>Streptomycetaceae</taxon>
        <taxon>Yinghuangia</taxon>
    </lineage>
</organism>
<dbReference type="EMBL" id="JAKFHA010000015">
    <property type="protein sequence ID" value="MCF2530314.1"/>
    <property type="molecule type" value="Genomic_DNA"/>
</dbReference>
<evidence type="ECO:0000313" key="3">
    <source>
        <dbReference type="Proteomes" id="UP001165378"/>
    </source>
</evidence>
<dbReference type="SUPFAM" id="SSF55729">
    <property type="entry name" value="Acyl-CoA N-acyltransferases (Nat)"/>
    <property type="match status" value="1"/>
</dbReference>
<evidence type="ECO:0000259" key="1">
    <source>
        <dbReference type="PROSITE" id="PS51186"/>
    </source>
</evidence>
<dbReference type="InterPro" id="IPR000182">
    <property type="entry name" value="GNAT_dom"/>
</dbReference>
<reference evidence="2" key="1">
    <citation type="submission" date="2022-01" db="EMBL/GenBank/DDBJ databases">
        <title>Genome-Based Taxonomic Classification of the Phylum Actinobacteria.</title>
        <authorList>
            <person name="Gao Y."/>
        </authorList>
    </citation>
    <scope>NUCLEOTIDE SEQUENCE</scope>
    <source>
        <strain evidence="2">KLBMP 8922</strain>
    </source>
</reference>
<protein>
    <submittedName>
        <fullName evidence="2">GNAT family N-acetyltransferase</fullName>
    </submittedName>
</protein>
<evidence type="ECO:0000313" key="2">
    <source>
        <dbReference type="EMBL" id="MCF2530314.1"/>
    </source>
</evidence>
<proteinExistence type="predicted"/>
<dbReference type="Gene3D" id="3.40.630.30">
    <property type="match status" value="1"/>
</dbReference>
<name>A0AA41Q2F0_9ACTN</name>
<comment type="caution">
    <text evidence="2">The sequence shown here is derived from an EMBL/GenBank/DDBJ whole genome shotgun (WGS) entry which is preliminary data.</text>
</comment>
<feature type="domain" description="N-acetyltransferase" evidence="1">
    <location>
        <begin position="13"/>
        <end position="177"/>
    </location>
</feature>
<accession>A0AA41Q2F0</accession>
<dbReference type="Proteomes" id="UP001165378">
    <property type="component" value="Unassembled WGS sequence"/>
</dbReference>
<dbReference type="GO" id="GO:0016747">
    <property type="term" value="F:acyltransferase activity, transferring groups other than amino-acyl groups"/>
    <property type="evidence" value="ECO:0007669"/>
    <property type="project" value="InterPro"/>
</dbReference>
<keyword evidence="3" id="KW-1185">Reference proteome</keyword>